<comment type="caution">
    <text evidence="1">The sequence shown here is derived from an EMBL/GenBank/DDBJ whole genome shotgun (WGS) entry which is preliminary data.</text>
</comment>
<dbReference type="EMBL" id="CAJNDS010001159">
    <property type="protein sequence ID" value="CAE7250133.1"/>
    <property type="molecule type" value="Genomic_DNA"/>
</dbReference>
<proteinExistence type="predicted"/>
<gene>
    <name evidence="1" type="ORF">SNAT2548_LOCUS12258</name>
</gene>
<dbReference type="Gene3D" id="2.60.60.30">
    <property type="entry name" value="sav2460 like domains"/>
    <property type="match status" value="1"/>
</dbReference>
<evidence type="ECO:0000313" key="2">
    <source>
        <dbReference type="Proteomes" id="UP000604046"/>
    </source>
</evidence>
<evidence type="ECO:0000313" key="1">
    <source>
        <dbReference type="EMBL" id="CAE7250133.1"/>
    </source>
</evidence>
<protein>
    <submittedName>
        <fullName evidence="1">Uncharacterized protein</fullName>
    </submittedName>
</protein>
<reference evidence="1" key="1">
    <citation type="submission" date="2021-02" db="EMBL/GenBank/DDBJ databases">
        <authorList>
            <person name="Dougan E. K."/>
            <person name="Rhodes N."/>
            <person name="Thang M."/>
            <person name="Chan C."/>
        </authorList>
    </citation>
    <scope>NUCLEOTIDE SEQUENCE</scope>
</reference>
<organism evidence="1 2">
    <name type="scientific">Symbiodinium natans</name>
    <dbReference type="NCBI Taxonomy" id="878477"/>
    <lineage>
        <taxon>Eukaryota</taxon>
        <taxon>Sar</taxon>
        <taxon>Alveolata</taxon>
        <taxon>Dinophyceae</taxon>
        <taxon>Suessiales</taxon>
        <taxon>Symbiodiniaceae</taxon>
        <taxon>Symbiodinium</taxon>
    </lineage>
</organism>
<keyword evidence="2" id="KW-1185">Reference proteome</keyword>
<dbReference type="Proteomes" id="UP000604046">
    <property type="component" value="Unassembled WGS sequence"/>
</dbReference>
<accession>A0A812LPY6</accession>
<sequence length="287" mass="32220">MAGHEESGLQGCRSMLQGILRLLRNPLKLPAVDDERPWLFPLQPVSADEDEEQLGTMPGRAVGLSCRANVEALDLKLFWKGQGQLKCICLLMTKEGKYIQHVWEGGSRSAGIRYRPHHPRCSQDAGVGADEEDLSQLDTVLGDSISLDLGRLDENVFACLFSLAGTDEGLGFASDDALMQFRELTMALYSASSQEMIFRYRQGCLRKECNILTSLCLYRGPHQTWRLEPMRLHLYSMPANKVGVDPGFAAEEIALFVANKVRWLIKDRCWKVAREERGLQLSGSEMR</sequence>
<dbReference type="AlphaFoldDB" id="A0A812LPY6"/>
<name>A0A812LPY6_9DINO</name>
<dbReference type="OrthoDB" id="437003at2759"/>